<proteinExistence type="inferred from homology"/>
<dbReference type="PANTHER" id="PTHR43009">
    <property type="entry name" value="HOMOGENTISATE SOLANESYLTRANSFERASE, CHLOROPLASTIC"/>
    <property type="match status" value="1"/>
</dbReference>
<dbReference type="InterPro" id="IPR044502">
    <property type="entry name" value="AtHST-like"/>
</dbReference>
<evidence type="ECO:0000256" key="4">
    <source>
        <dbReference type="ARBA" id="ARBA00022692"/>
    </source>
</evidence>
<dbReference type="Gene3D" id="1.10.357.140">
    <property type="entry name" value="UbiA prenyltransferase"/>
    <property type="match status" value="1"/>
</dbReference>
<dbReference type="OrthoDB" id="1502398at2759"/>
<feature type="transmembrane region" description="Helical" evidence="7">
    <location>
        <begin position="221"/>
        <end position="244"/>
    </location>
</feature>
<dbReference type="FunFam" id="1.10.357.140:FF:000011">
    <property type="entry name" value="Homogentisate phytyltransferase 1"/>
    <property type="match status" value="1"/>
</dbReference>
<accession>A0A1Q3CQ57</accession>
<dbReference type="GO" id="GO:0031969">
    <property type="term" value="C:chloroplast membrane"/>
    <property type="evidence" value="ECO:0007669"/>
    <property type="project" value="UniProtKB-SubCell"/>
</dbReference>
<reference evidence="9" key="1">
    <citation type="submission" date="2016-04" db="EMBL/GenBank/DDBJ databases">
        <title>Cephalotus genome sequencing.</title>
        <authorList>
            <person name="Fukushima K."/>
            <person name="Hasebe M."/>
            <person name="Fang X."/>
        </authorList>
    </citation>
    <scope>NUCLEOTIDE SEQUENCE [LARGE SCALE GENOMIC DNA]</scope>
    <source>
        <strain evidence="9">cv. St1</strain>
    </source>
</reference>
<comment type="caution">
    <text evidence="8">The sequence shown here is derived from an EMBL/GenBank/DDBJ whole genome shotgun (WGS) entry which is preliminary data.</text>
</comment>
<sequence length="300" mass="33450">MQQLNAFYHFCRPHTVIGTVIGITSVSLLPVETITELTPRFAMGLLKALVPSVLMNIYIVGLNQLYDVKIDKVNKPNLPLASGDFSMKTGKAIVFTSLSMSLAMGILFQSPPVFTSLLVGFLLGSVYSIDHPLLRWKRHPFLAASCILIVRAIVIQFAYYKHIQKYVLCKPAMFTSSLIFGVAFMCFFSAVIALFKDIPDVDGDRIFGIQSFSVSLGPKRVFWLCVKMMFLAYGAAVAVGAYSSLLPSKLITILGHCTLASVLWLKARSVDLTSKASITSFYMFIWKLFYAEYFLIPFVR</sequence>
<feature type="transmembrane region" description="Helical" evidence="7">
    <location>
        <begin position="48"/>
        <end position="68"/>
    </location>
</feature>
<feature type="transmembrane region" description="Helical" evidence="7">
    <location>
        <begin position="141"/>
        <end position="160"/>
    </location>
</feature>
<name>A0A1Q3CQ57_CEPFO</name>
<dbReference type="InterPro" id="IPR044878">
    <property type="entry name" value="UbiA_sf"/>
</dbReference>
<comment type="subcellular location">
    <subcellularLocation>
        <location evidence="1">Plastid</location>
        <location evidence="1">Chloroplast membrane</location>
        <topology evidence="1">Multi-pass membrane protein</topology>
    </subcellularLocation>
</comment>
<keyword evidence="9" id="KW-1185">Reference proteome</keyword>
<dbReference type="EMBL" id="BDDD01002569">
    <property type="protein sequence ID" value="GAV82198.1"/>
    <property type="molecule type" value="Genomic_DNA"/>
</dbReference>
<dbReference type="CDD" id="cd13960">
    <property type="entry name" value="PT_UbiA_HPT1"/>
    <property type="match status" value="1"/>
</dbReference>
<gene>
    <name evidence="8" type="ORF">CFOL_v3_25650</name>
</gene>
<dbReference type="STRING" id="3775.A0A1Q3CQ57"/>
<evidence type="ECO:0000256" key="3">
    <source>
        <dbReference type="ARBA" id="ARBA00022679"/>
    </source>
</evidence>
<dbReference type="PANTHER" id="PTHR43009:SF7">
    <property type="entry name" value="HOMOGENTISATE GERANYLGERANYLTRANSFERASE, CHLOROPLASTIC"/>
    <property type="match status" value="1"/>
</dbReference>
<evidence type="ECO:0000256" key="6">
    <source>
        <dbReference type="ARBA" id="ARBA00023136"/>
    </source>
</evidence>
<keyword evidence="6 7" id="KW-0472">Membrane</keyword>
<feature type="transmembrane region" description="Helical" evidence="7">
    <location>
        <begin position="279"/>
        <end position="299"/>
    </location>
</feature>
<dbReference type="Proteomes" id="UP000187406">
    <property type="component" value="Unassembled WGS sequence"/>
</dbReference>
<keyword evidence="3" id="KW-0808">Transferase</keyword>
<dbReference type="Gene3D" id="1.20.120.1780">
    <property type="entry name" value="UbiA prenyltransferase"/>
    <property type="match status" value="1"/>
</dbReference>
<evidence type="ECO:0000313" key="9">
    <source>
        <dbReference type="Proteomes" id="UP000187406"/>
    </source>
</evidence>
<evidence type="ECO:0000256" key="2">
    <source>
        <dbReference type="ARBA" id="ARBA00005985"/>
    </source>
</evidence>
<dbReference type="GO" id="GO:0004659">
    <property type="term" value="F:prenyltransferase activity"/>
    <property type="evidence" value="ECO:0007669"/>
    <property type="project" value="InterPro"/>
</dbReference>
<evidence type="ECO:0000313" key="8">
    <source>
        <dbReference type="EMBL" id="GAV82198.1"/>
    </source>
</evidence>
<dbReference type="InParanoid" id="A0A1Q3CQ57"/>
<organism evidence="8 9">
    <name type="scientific">Cephalotus follicularis</name>
    <name type="common">Albany pitcher plant</name>
    <dbReference type="NCBI Taxonomy" id="3775"/>
    <lineage>
        <taxon>Eukaryota</taxon>
        <taxon>Viridiplantae</taxon>
        <taxon>Streptophyta</taxon>
        <taxon>Embryophyta</taxon>
        <taxon>Tracheophyta</taxon>
        <taxon>Spermatophyta</taxon>
        <taxon>Magnoliopsida</taxon>
        <taxon>eudicotyledons</taxon>
        <taxon>Gunneridae</taxon>
        <taxon>Pentapetalae</taxon>
        <taxon>rosids</taxon>
        <taxon>fabids</taxon>
        <taxon>Oxalidales</taxon>
        <taxon>Cephalotaceae</taxon>
        <taxon>Cephalotus</taxon>
    </lineage>
</organism>
<protein>
    <submittedName>
        <fullName evidence="8">UbiA domain-containing protein</fullName>
    </submittedName>
</protein>
<dbReference type="InterPro" id="IPR000537">
    <property type="entry name" value="UbiA_prenyltransferase"/>
</dbReference>
<keyword evidence="5 7" id="KW-1133">Transmembrane helix</keyword>
<dbReference type="AlphaFoldDB" id="A0A1Q3CQ57"/>
<dbReference type="Pfam" id="PF01040">
    <property type="entry name" value="UbiA"/>
    <property type="match status" value="1"/>
</dbReference>
<feature type="transmembrane region" description="Helical" evidence="7">
    <location>
        <begin position="250"/>
        <end position="267"/>
    </location>
</feature>
<evidence type="ECO:0000256" key="5">
    <source>
        <dbReference type="ARBA" id="ARBA00022989"/>
    </source>
</evidence>
<evidence type="ECO:0000256" key="1">
    <source>
        <dbReference type="ARBA" id="ARBA00004508"/>
    </source>
</evidence>
<feature type="transmembrane region" description="Helical" evidence="7">
    <location>
        <begin position="172"/>
        <end position="195"/>
    </location>
</feature>
<keyword evidence="4 7" id="KW-0812">Transmembrane</keyword>
<comment type="similarity">
    <text evidence="2">Belongs to the UbiA prenyltransferase family.</text>
</comment>
<dbReference type="NCBIfam" id="NF009525">
    <property type="entry name" value="PRK12887.1"/>
    <property type="match status" value="1"/>
</dbReference>
<evidence type="ECO:0000256" key="7">
    <source>
        <dbReference type="SAM" id="Phobius"/>
    </source>
</evidence>